<dbReference type="EMBL" id="CM042054">
    <property type="protein sequence ID" value="KAI3707591.1"/>
    <property type="molecule type" value="Genomic_DNA"/>
</dbReference>
<organism evidence="1 2">
    <name type="scientific">Arctium lappa</name>
    <name type="common">Greater burdock</name>
    <name type="synonym">Lappa major</name>
    <dbReference type="NCBI Taxonomy" id="4217"/>
    <lineage>
        <taxon>Eukaryota</taxon>
        <taxon>Viridiplantae</taxon>
        <taxon>Streptophyta</taxon>
        <taxon>Embryophyta</taxon>
        <taxon>Tracheophyta</taxon>
        <taxon>Spermatophyta</taxon>
        <taxon>Magnoliopsida</taxon>
        <taxon>eudicotyledons</taxon>
        <taxon>Gunneridae</taxon>
        <taxon>Pentapetalae</taxon>
        <taxon>asterids</taxon>
        <taxon>campanulids</taxon>
        <taxon>Asterales</taxon>
        <taxon>Asteraceae</taxon>
        <taxon>Carduoideae</taxon>
        <taxon>Cardueae</taxon>
        <taxon>Arctiinae</taxon>
        <taxon>Arctium</taxon>
    </lineage>
</organism>
<proteinExistence type="predicted"/>
<comment type="caution">
    <text evidence="1">The sequence shown here is derived from an EMBL/GenBank/DDBJ whole genome shotgun (WGS) entry which is preliminary data.</text>
</comment>
<gene>
    <name evidence="1" type="ORF">L6452_26217</name>
</gene>
<reference evidence="1 2" key="2">
    <citation type="journal article" date="2022" name="Mol. Ecol. Resour.">
        <title>The genomes of chicory, endive, great burdock and yacon provide insights into Asteraceae paleo-polyploidization history and plant inulin production.</title>
        <authorList>
            <person name="Fan W."/>
            <person name="Wang S."/>
            <person name="Wang H."/>
            <person name="Wang A."/>
            <person name="Jiang F."/>
            <person name="Liu H."/>
            <person name="Zhao H."/>
            <person name="Xu D."/>
            <person name="Zhang Y."/>
        </authorList>
    </citation>
    <scope>NUCLEOTIDE SEQUENCE [LARGE SCALE GENOMIC DNA]</scope>
    <source>
        <strain evidence="2">cv. Niubang</strain>
    </source>
</reference>
<evidence type="ECO:0000313" key="1">
    <source>
        <dbReference type="EMBL" id="KAI3707591.1"/>
    </source>
</evidence>
<sequence>MAQSVLVPSKNIKFAITDSEVPKNNHLGRLDLDGIKYPHLVDPAKFLKQSCIAYALTVDPKPSKTLLQQFWFTAEESTITNKKGDQVPDIFFCTDLSKGMMTAFSLRKALRFSDKPKSGFEALPTDAELIQFLDDMEYCWDNKPRSTIPNKKLTLIKKANMPSQLNFIFSHFIQCMSGKSGSLDQASKFLYANAYPTTADCSFAKVGQRSLEVKPLANEVSISTLCSRLSLYTSSTSAATKEVLSSANPAATTGSKRPSASSFGPSKKAKVTKEKPATSSRPEEVSRQTSLDDFVVLSSTTAAITSIVPATSVAVTTTVTQPEISVLQSTEDSLTTAVNETTSAVVTAGEELKTLTATCSTKAEASQLSALQADIVKQVLTKLNAPAMTHSPSFISDDRTQLNIAVEFNHQTTLDLPVIEGRLDSLEAEVRKLASAQPSSPIKDLSLAYNDKEREKAAEEIKEGETIAEADAEVQLEDPPSLVEGEKVADQAPPSFKDFVEEEEEEEEDEDEEDLDLEDQEEEQPH</sequence>
<evidence type="ECO:0000313" key="2">
    <source>
        <dbReference type="Proteomes" id="UP001055879"/>
    </source>
</evidence>
<reference evidence="2" key="1">
    <citation type="journal article" date="2022" name="Mol. Ecol. Resour.">
        <title>The genomes of chicory, endive, great burdock and yacon provide insights into Asteraceae palaeo-polyploidization history and plant inulin production.</title>
        <authorList>
            <person name="Fan W."/>
            <person name="Wang S."/>
            <person name="Wang H."/>
            <person name="Wang A."/>
            <person name="Jiang F."/>
            <person name="Liu H."/>
            <person name="Zhao H."/>
            <person name="Xu D."/>
            <person name="Zhang Y."/>
        </authorList>
    </citation>
    <scope>NUCLEOTIDE SEQUENCE [LARGE SCALE GENOMIC DNA]</scope>
    <source>
        <strain evidence="2">cv. Niubang</strain>
    </source>
</reference>
<dbReference type="Proteomes" id="UP001055879">
    <property type="component" value="Linkage Group LG08"/>
</dbReference>
<keyword evidence="2" id="KW-1185">Reference proteome</keyword>
<protein>
    <submittedName>
        <fullName evidence="1">Uncharacterized protein</fullName>
    </submittedName>
</protein>
<name>A0ACB9ADJ8_ARCLA</name>
<accession>A0ACB9ADJ8</accession>